<name>A0A5B7IRY6_PORTR</name>
<sequence>MHWAPWWWWWQDSVGTSQDMPSTILLPSLVDTALPRK</sequence>
<proteinExistence type="predicted"/>
<evidence type="ECO:0000313" key="2">
    <source>
        <dbReference type="EMBL" id="MPC86612.1"/>
    </source>
</evidence>
<organism evidence="2 3">
    <name type="scientific">Portunus trituberculatus</name>
    <name type="common">Swimming crab</name>
    <name type="synonym">Neptunus trituberculatus</name>
    <dbReference type="NCBI Taxonomy" id="210409"/>
    <lineage>
        <taxon>Eukaryota</taxon>
        <taxon>Metazoa</taxon>
        <taxon>Ecdysozoa</taxon>
        <taxon>Arthropoda</taxon>
        <taxon>Crustacea</taxon>
        <taxon>Multicrustacea</taxon>
        <taxon>Malacostraca</taxon>
        <taxon>Eumalacostraca</taxon>
        <taxon>Eucarida</taxon>
        <taxon>Decapoda</taxon>
        <taxon>Pleocyemata</taxon>
        <taxon>Brachyura</taxon>
        <taxon>Eubrachyura</taxon>
        <taxon>Portunoidea</taxon>
        <taxon>Portunidae</taxon>
        <taxon>Portuninae</taxon>
        <taxon>Portunus</taxon>
    </lineage>
</organism>
<gene>
    <name evidence="2" type="ORF">E2C01_081446</name>
</gene>
<feature type="signal peptide" evidence="1">
    <location>
        <begin position="1"/>
        <end position="16"/>
    </location>
</feature>
<keyword evidence="1" id="KW-0732">Signal</keyword>
<dbReference type="Proteomes" id="UP000324222">
    <property type="component" value="Unassembled WGS sequence"/>
</dbReference>
<protein>
    <submittedName>
        <fullName evidence="2">Uncharacterized protein</fullName>
    </submittedName>
</protein>
<keyword evidence="3" id="KW-1185">Reference proteome</keyword>
<feature type="chain" id="PRO_5023081167" evidence="1">
    <location>
        <begin position="17"/>
        <end position="37"/>
    </location>
</feature>
<accession>A0A5B7IRY6</accession>
<reference evidence="2 3" key="1">
    <citation type="submission" date="2019-05" db="EMBL/GenBank/DDBJ databases">
        <title>Another draft genome of Portunus trituberculatus and its Hox gene families provides insights of decapod evolution.</title>
        <authorList>
            <person name="Jeong J.-H."/>
            <person name="Song I."/>
            <person name="Kim S."/>
            <person name="Choi T."/>
            <person name="Kim D."/>
            <person name="Ryu S."/>
            <person name="Kim W."/>
        </authorList>
    </citation>
    <scope>NUCLEOTIDE SEQUENCE [LARGE SCALE GENOMIC DNA]</scope>
    <source>
        <tissue evidence="2">Muscle</tissue>
    </source>
</reference>
<comment type="caution">
    <text evidence="2">The sequence shown here is derived from an EMBL/GenBank/DDBJ whole genome shotgun (WGS) entry which is preliminary data.</text>
</comment>
<evidence type="ECO:0000313" key="3">
    <source>
        <dbReference type="Proteomes" id="UP000324222"/>
    </source>
</evidence>
<evidence type="ECO:0000256" key="1">
    <source>
        <dbReference type="SAM" id="SignalP"/>
    </source>
</evidence>
<dbReference type="AlphaFoldDB" id="A0A5B7IRY6"/>
<dbReference type="EMBL" id="VSRR010071978">
    <property type="protein sequence ID" value="MPC86612.1"/>
    <property type="molecule type" value="Genomic_DNA"/>
</dbReference>